<evidence type="ECO:0000313" key="3">
    <source>
        <dbReference type="Proteomes" id="UP000033423"/>
    </source>
</evidence>
<dbReference type="PANTHER" id="PTHR36443:SF1">
    <property type="entry name" value="BSR5223 PROTEIN"/>
    <property type="match status" value="1"/>
</dbReference>
<name>A0A0F3GQX0_9BACT</name>
<accession>A0A0F3GQX0</accession>
<dbReference type="EMBL" id="LACI01001541">
    <property type="protein sequence ID" value="KJU84296.1"/>
    <property type="molecule type" value="Genomic_DNA"/>
</dbReference>
<keyword evidence="1" id="KW-0812">Transmembrane</keyword>
<dbReference type="Pfam" id="PF11146">
    <property type="entry name" value="DUF2905"/>
    <property type="match status" value="1"/>
</dbReference>
<dbReference type="Proteomes" id="UP000033423">
    <property type="component" value="Unassembled WGS sequence"/>
</dbReference>
<keyword evidence="1" id="KW-0472">Membrane</keyword>
<evidence type="ECO:0000256" key="1">
    <source>
        <dbReference type="SAM" id="Phobius"/>
    </source>
</evidence>
<comment type="caution">
    <text evidence="2">The sequence shown here is derived from an EMBL/GenBank/DDBJ whole genome shotgun (WGS) entry which is preliminary data.</text>
</comment>
<gene>
    <name evidence="2" type="ORF">MBAV_003510</name>
</gene>
<sequence length="71" mass="7675">MEQIGKTLLILGILTAVIGGVILLGGKLPYIGRLPGDIVIQKKNFTLYFPLATSIIISVLLTVFFMLTGKK</sequence>
<keyword evidence="1" id="KW-1133">Transmembrane helix</keyword>
<keyword evidence="3" id="KW-1185">Reference proteome</keyword>
<reference evidence="2 3" key="1">
    <citation type="submission" date="2015-02" db="EMBL/GenBank/DDBJ databases">
        <title>Single-cell genomics of uncultivated deep-branching MTB reveals a conserved set of magnetosome genes.</title>
        <authorList>
            <person name="Kolinko S."/>
            <person name="Richter M."/>
            <person name="Glockner F.O."/>
            <person name="Brachmann A."/>
            <person name="Schuler D."/>
        </authorList>
    </citation>
    <scope>NUCLEOTIDE SEQUENCE [LARGE SCALE GENOMIC DNA]</scope>
    <source>
        <strain evidence="2">TM-1</strain>
    </source>
</reference>
<organism evidence="2 3">
    <name type="scientific">Candidatus Magnetobacterium bavaricum</name>
    <dbReference type="NCBI Taxonomy" id="29290"/>
    <lineage>
        <taxon>Bacteria</taxon>
        <taxon>Pseudomonadati</taxon>
        <taxon>Nitrospirota</taxon>
        <taxon>Thermodesulfovibrionia</taxon>
        <taxon>Thermodesulfovibrionales</taxon>
        <taxon>Candidatus Magnetobacteriaceae</taxon>
        <taxon>Candidatus Magnetobacterium</taxon>
    </lineage>
</organism>
<evidence type="ECO:0000313" key="2">
    <source>
        <dbReference type="EMBL" id="KJU84296.1"/>
    </source>
</evidence>
<feature type="transmembrane region" description="Helical" evidence="1">
    <location>
        <begin position="7"/>
        <end position="25"/>
    </location>
</feature>
<evidence type="ECO:0008006" key="4">
    <source>
        <dbReference type="Google" id="ProtNLM"/>
    </source>
</evidence>
<protein>
    <recommendedName>
        <fullName evidence="4">DUF2905 domain-containing protein</fullName>
    </recommendedName>
</protein>
<proteinExistence type="predicted"/>
<dbReference type="InterPro" id="IPR021320">
    <property type="entry name" value="DUF2905"/>
</dbReference>
<feature type="transmembrane region" description="Helical" evidence="1">
    <location>
        <begin position="45"/>
        <end position="67"/>
    </location>
</feature>
<dbReference type="PANTHER" id="PTHR36443">
    <property type="entry name" value="BSR5223 PROTEIN"/>
    <property type="match status" value="1"/>
</dbReference>
<dbReference type="AlphaFoldDB" id="A0A0F3GQX0"/>
<dbReference type="PATRIC" id="fig|29290.4.peg.4669"/>